<evidence type="ECO:0000256" key="4">
    <source>
        <dbReference type="ARBA" id="ARBA00022741"/>
    </source>
</evidence>
<dbReference type="FunFam" id="3.40.1190.20:FF:000005">
    <property type="entry name" value="Probable fructokinase-2"/>
    <property type="match status" value="1"/>
</dbReference>
<dbReference type="EC" id="2.7.1.4" evidence="9"/>
<keyword evidence="4" id="KW-0547">Nucleotide-binding</keyword>
<keyword evidence="3" id="KW-0808">Transferase</keyword>
<dbReference type="PROSITE" id="PS00583">
    <property type="entry name" value="PFKB_KINASES_1"/>
    <property type="match status" value="1"/>
</dbReference>
<evidence type="ECO:0000256" key="3">
    <source>
        <dbReference type="ARBA" id="ARBA00022679"/>
    </source>
</evidence>
<evidence type="ECO:0000256" key="5">
    <source>
        <dbReference type="ARBA" id="ARBA00022777"/>
    </source>
</evidence>
<evidence type="ECO:0000313" key="12">
    <source>
        <dbReference type="Proteomes" id="UP000515121"/>
    </source>
</evidence>
<evidence type="ECO:0000256" key="9">
    <source>
        <dbReference type="ARBA" id="ARBA00038887"/>
    </source>
</evidence>
<dbReference type="RefSeq" id="XP_022735129.1">
    <property type="nucleotide sequence ID" value="XM_022879394.1"/>
</dbReference>
<evidence type="ECO:0000256" key="2">
    <source>
        <dbReference type="ARBA" id="ARBA00010688"/>
    </source>
</evidence>
<dbReference type="Gene3D" id="3.40.1190.20">
    <property type="match status" value="1"/>
</dbReference>
<dbReference type="Pfam" id="PF00294">
    <property type="entry name" value="PfkB"/>
    <property type="match status" value="1"/>
</dbReference>
<evidence type="ECO:0000256" key="1">
    <source>
        <dbReference type="ARBA" id="ARBA00004727"/>
    </source>
</evidence>
<proteinExistence type="inferred from homology"/>
<evidence type="ECO:0000256" key="7">
    <source>
        <dbReference type="ARBA" id="ARBA00023277"/>
    </source>
</evidence>
<evidence type="ECO:0000256" key="8">
    <source>
        <dbReference type="ARBA" id="ARBA00037195"/>
    </source>
</evidence>
<reference evidence="13" key="1">
    <citation type="submission" date="2025-08" db="UniProtKB">
        <authorList>
            <consortium name="RefSeq"/>
        </authorList>
    </citation>
    <scope>IDENTIFICATION</scope>
    <source>
        <tissue evidence="13">Fruit stalk</tissue>
    </source>
</reference>
<dbReference type="SUPFAM" id="SSF53613">
    <property type="entry name" value="Ribokinase-like"/>
    <property type="match status" value="1"/>
</dbReference>
<dbReference type="PANTHER" id="PTHR43085:SF6">
    <property type="entry name" value="FRUCTOKINASE-5-RELATED"/>
    <property type="match status" value="1"/>
</dbReference>
<dbReference type="InterPro" id="IPR002173">
    <property type="entry name" value="Carboh/pur_kinase_PfkB_CS"/>
</dbReference>
<dbReference type="PROSITE" id="PS00584">
    <property type="entry name" value="PFKB_KINASES_2"/>
    <property type="match status" value="1"/>
</dbReference>
<comment type="similarity">
    <text evidence="2">Belongs to the carbohydrate kinase PfkB family.</text>
</comment>
<sequence length="356" mass="38390">MTVYSNKVSVYSNKAFGFKYFRQELKMAANSSANSNPLIVSFGEMVVDLLSDVAAVSSVESSGFLKAPGGAPANVACAVKKLGGNSAFIGKFGDDEFGHMLVDVLKKHGVNIEGICFDSYARTACAVVIIKENGEREFSFSKEPSATMLLKESELKMGLIKQSKIFHFGSISLISEPSRSAHMAAMNAAKEAGVFLSYDPNVRIALWPSPDAAREGIFSIWNCADFIKVSDEEVAFLTQGDPERDDVVLSLWHDNLKLLVVTDGEKGCRYFTKHFKGKVNGFSVKTVDTTGAGDAFVGAVLFSVANQTNLFHDEEKLREALLFANACAAICVTTKGAIPGLPTSSDAFELIKSKAK</sequence>
<keyword evidence="12" id="KW-1185">Reference proteome</keyword>
<dbReference type="GeneID" id="111288489"/>
<evidence type="ECO:0000256" key="6">
    <source>
        <dbReference type="ARBA" id="ARBA00022840"/>
    </source>
</evidence>
<keyword evidence="5" id="KW-0418">Kinase</keyword>
<dbReference type="KEGG" id="dzi:111288489"/>
<dbReference type="InterPro" id="IPR029056">
    <property type="entry name" value="Ribokinase-like"/>
</dbReference>
<comment type="catalytic activity">
    <reaction evidence="10">
        <text>D-fructose + ATP = D-fructose 6-phosphate + ADP + H(+)</text>
        <dbReference type="Rhea" id="RHEA:16125"/>
        <dbReference type="ChEBI" id="CHEBI:15378"/>
        <dbReference type="ChEBI" id="CHEBI:30616"/>
        <dbReference type="ChEBI" id="CHEBI:37721"/>
        <dbReference type="ChEBI" id="CHEBI:61527"/>
        <dbReference type="ChEBI" id="CHEBI:456216"/>
        <dbReference type="EC" id="2.7.1.4"/>
    </reaction>
</comment>
<protein>
    <recommendedName>
        <fullName evidence="9">fructokinase</fullName>
        <ecNumber evidence="9">2.7.1.4</ecNumber>
    </recommendedName>
</protein>
<dbReference type="GO" id="GO:0005829">
    <property type="term" value="C:cytosol"/>
    <property type="evidence" value="ECO:0007669"/>
    <property type="project" value="TreeGrafter"/>
</dbReference>
<keyword evidence="6" id="KW-0067">ATP-binding</keyword>
<dbReference type="InterPro" id="IPR050306">
    <property type="entry name" value="PfkB_Carbo_kinase"/>
</dbReference>
<dbReference type="OrthoDB" id="415590at2759"/>
<comment type="pathway">
    <text evidence="1">Glycan biosynthesis; starch biosynthesis.</text>
</comment>
<dbReference type="GO" id="GO:0008865">
    <property type="term" value="F:fructokinase activity"/>
    <property type="evidence" value="ECO:0007669"/>
    <property type="project" value="UniProtKB-EC"/>
</dbReference>
<dbReference type="CDD" id="cd01167">
    <property type="entry name" value="bac_FRK"/>
    <property type="match status" value="1"/>
</dbReference>
<evidence type="ECO:0000313" key="13">
    <source>
        <dbReference type="RefSeq" id="XP_022735129.1"/>
    </source>
</evidence>
<evidence type="ECO:0000256" key="10">
    <source>
        <dbReference type="ARBA" id="ARBA00048451"/>
    </source>
</evidence>
<keyword evidence="7" id="KW-0119">Carbohydrate metabolism</keyword>
<gene>
    <name evidence="13" type="primary">LOC111288489</name>
</gene>
<dbReference type="GO" id="GO:0006000">
    <property type="term" value="P:fructose metabolic process"/>
    <property type="evidence" value="ECO:0007669"/>
    <property type="project" value="TreeGrafter"/>
</dbReference>
<dbReference type="Proteomes" id="UP000515121">
    <property type="component" value="Unplaced"/>
</dbReference>
<dbReference type="PANTHER" id="PTHR43085">
    <property type="entry name" value="HEXOKINASE FAMILY MEMBER"/>
    <property type="match status" value="1"/>
</dbReference>
<dbReference type="AlphaFoldDB" id="A0A6P5Y3Z5"/>
<feature type="domain" description="Carbohydrate kinase PfkB" evidence="11">
    <location>
        <begin position="38"/>
        <end position="343"/>
    </location>
</feature>
<accession>A0A6P5Y3Z5</accession>
<dbReference type="InterPro" id="IPR011611">
    <property type="entry name" value="PfkB_dom"/>
</dbReference>
<dbReference type="GO" id="GO:0005524">
    <property type="term" value="F:ATP binding"/>
    <property type="evidence" value="ECO:0007669"/>
    <property type="project" value="UniProtKB-KW"/>
</dbReference>
<comment type="function">
    <text evidence="8">May play an important role in maintaining the flux of carbon towards starch formation.</text>
</comment>
<evidence type="ECO:0000259" key="11">
    <source>
        <dbReference type="Pfam" id="PF00294"/>
    </source>
</evidence>
<organism evidence="12 13">
    <name type="scientific">Durio zibethinus</name>
    <name type="common">Durian</name>
    <dbReference type="NCBI Taxonomy" id="66656"/>
    <lineage>
        <taxon>Eukaryota</taxon>
        <taxon>Viridiplantae</taxon>
        <taxon>Streptophyta</taxon>
        <taxon>Embryophyta</taxon>
        <taxon>Tracheophyta</taxon>
        <taxon>Spermatophyta</taxon>
        <taxon>Magnoliopsida</taxon>
        <taxon>eudicotyledons</taxon>
        <taxon>Gunneridae</taxon>
        <taxon>Pentapetalae</taxon>
        <taxon>rosids</taxon>
        <taxon>malvids</taxon>
        <taxon>Malvales</taxon>
        <taxon>Malvaceae</taxon>
        <taxon>Helicteroideae</taxon>
        <taxon>Durio</taxon>
    </lineage>
</organism>
<name>A0A6P5Y3Z5_DURZI</name>